<dbReference type="PANTHER" id="PTHR34700">
    <property type="entry name" value="POTASSIUM BINDING PROTEIN KBP"/>
    <property type="match status" value="1"/>
</dbReference>
<protein>
    <submittedName>
        <fullName evidence="4">LysM peptidoglycan-binding domain-containing protein</fullName>
    </submittedName>
</protein>
<dbReference type="Pfam" id="PF01476">
    <property type="entry name" value="LysM"/>
    <property type="match status" value="2"/>
</dbReference>
<evidence type="ECO:0000256" key="1">
    <source>
        <dbReference type="SAM" id="MobiDB-lite"/>
    </source>
</evidence>
<keyword evidence="2" id="KW-1133">Transmembrane helix</keyword>
<evidence type="ECO:0000256" key="2">
    <source>
        <dbReference type="SAM" id="Phobius"/>
    </source>
</evidence>
<evidence type="ECO:0000259" key="3">
    <source>
        <dbReference type="SMART" id="SM00257"/>
    </source>
</evidence>
<dbReference type="InterPro" id="IPR018392">
    <property type="entry name" value="LysM"/>
</dbReference>
<name>A0ABS6UN06_9PSEU</name>
<dbReference type="InterPro" id="IPR052196">
    <property type="entry name" value="Bact_Kbp"/>
</dbReference>
<accession>A0ABS6UN06</accession>
<dbReference type="CDD" id="cd00118">
    <property type="entry name" value="LysM"/>
    <property type="match status" value="2"/>
</dbReference>
<comment type="caution">
    <text evidence="4">The sequence shown here is derived from an EMBL/GenBank/DDBJ whole genome shotgun (WGS) entry which is preliminary data.</text>
</comment>
<feature type="region of interest" description="Disordered" evidence="1">
    <location>
        <begin position="135"/>
        <end position="156"/>
    </location>
</feature>
<feature type="compositionally biased region" description="Basic and acidic residues" evidence="1">
    <location>
        <begin position="283"/>
        <end position="296"/>
    </location>
</feature>
<proteinExistence type="predicted"/>
<dbReference type="RefSeq" id="WP_218602270.1">
    <property type="nucleotide sequence ID" value="NZ_JADQDJ010000055.1"/>
</dbReference>
<evidence type="ECO:0000313" key="5">
    <source>
        <dbReference type="Proteomes" id="UP000694287"/>
    </source>
</evidence>
<feature type="domain" description="LysM" evidence="3">
    <location>
        <begin position="218"/>
        <end position="274"/>
    </location>
</feature>
<dbReference type="EMBL" id="JADQDK010000001">
    <property type="protein sequence ID" value="MBW0133288.1"/>
    <property type="molecule type" value="Genomic_DNA"/>
</dbReference>
<keyword evidence="5" id="KW-1185">Reference proteome</keyword>
<dbReference type="Proteomes" id="UP000694287">
    <property type="component" value="Unassembled WGS sequence"/>
</dbReference>
<dbReference type="PANTHER" id="PTHR34700:SF4">
    <property type="entry name" value="PHAGE-LIKE ELEMENT PBSX PROTEIN XKDP"/>
    <property type="match status" value="1"/>
</dbReference>
<gene>
    <name evidence="4" type="ORF">I4I81_03335</name>
</gene>
<sequence length="1067" mass="112556">MRTLSRVGAAVVAAAATIGILFGVPITLWLLSGSLLDGGLPAGISVVDMLLAPDDGTLLIGFLTVVAAGTWLVLAMSIVIELTASLFNRPAPRIDLPGFRLGRTIAVALVATMVGAGPAMATPVTSAAGSVLTAATSEPSAADPGRVAGTEPTGPVHTVERRDTLWRIAETSLGDPLRWREIYDLNAGRIQDDGGRLTEASELVVGWRLVLPPDARAIVRVEPGDTLSGIAGGHLGDPSRTDELFAANVAVPQPGGETLADPDLIRPGWTLVLPDRAPSLEPRPNDEGALPDDRAEGASPTGAVPELPELPEPESSQPPELPSTGSPTSNPARPGTTPAEEPTGSAITPGDTGVQGDDPGTALTVTALGVSALVASGVLASLVVRRRRQQRLRPLRHRIAVPADDDGRVERSLPAPHPHDGAARTARLLDLALRSLAHPDRETTDGTPTPVLISARLSSSDIVLTASPETRLPTPFTEVEPDGGVWGLDPDDPLPVPDAEAAGCCAPFPVLVSIATDDDRTLMIDLEQRGVLRIGGDRARCIALLRHLAAELATSSTAEDVEVLLLGLGEELISLNPDRLGAAPDLDTALVEIERRASTTRGALDQWQVETVVEGRLHDLASDSWLPTVLLAAAEPNDGHRARLEALAAEHRRSATAVVVIDTAHADLQVGDDGLLDLPDVTDGPWEVARLTENAGTHLAAILGSTSAPAVPVGAASSAEPWAADMNEDGSLATGDSVPRDPPANGRPEPGGAREVDVEPDLPLPPWSTGSAAESAAARRLAIVDYQDPGLDDDLTAWHDAGPPSKPMIAILGEPSITAPGPTPGTRRTWFAEVLVYLSLHPAGVTSAKAVTDLWPDGRRISPATLRHALYGARKWAGQGLNGDPDAFFVSDMQNDNSYRLRGYQLDWDLFRRLRKRGQARHEAGHPGAITDYEAALNLVRGPVFSSLRPGGYGWLNNHDQRHDLQIPGFIVDAAHELVDIALAAGDTSLARWAAERARMIDIDVAFDRPLTDLMRIAHAEDNRSELELYAAVLLDARGFDVPEELAPDSFAVLNDLLPAGPRRPRP</sequence>
<dbReference type="SMART" id="SM00257">
    <property type="entry name" value="LysM"/>
    <property type="match status" value="2"/>
</dbReference>
<feature type="transmembrane region" description="Helical" evidence="2">
    <location>
        <begin position="58"/>
        <end position="80"/>
    </location>
</feature>
<keyword evidence="2" id="KW-0812">Transmembrane</keyword>
<feature type="domain" description="LysM" evidence="3">
    <location>
        <begin position="156"/>
        <end position="212"/>
    </location>
</feature>
<feature type="region of interest" description="Disordered" evidence="1">
    <location>
        <begin position="275"/>
        <end position="360"/>
    </location>
</feature>
<feature type="transmembrane region" description="Helical" evidence="2">
    <location>
        <begin position="101"/>
        <end position="121"/>
    </location>
</feature>
<organism evidence="4 5">
    <name type="scientific">Pseudonocardia abyssalis</name>
    <dbReference type="NCBI Taxonomy" id="2792008"/>
    <lineage>
        <taxon>Bacteria</taxon>
        <taxon>Bacillati</taxon>
        <taxon>Actinomycetota</taxon>
        <taxon>Actinomycetes</taxon>
        <taxon>Pseudonocardiales</taxon>
        <taxon>Pseudonocardiaceae</taxon>
        <taxon>Pseudonocardia</taxon>
    </lineage>
</organism>
<evidence type="ECO:0000313" key="4">
    <source>
        <dbReference type="EMBL" id="MBW0133288.1"/>
    </source>
</evidence>
<feature type="region of interest" description="Disordered" evidence="1">
    <location>
        <begin position="726"/>
        <end position="771"/>
    </location>
</feature>
<reference evidence="4 5" key="1">
    <citation type="submission" date="2020-11" db="EMBL/GenBank/DDBJ databases">
        <title>Pseudonocardia abyssalis sp. nov. and Pseudonocardia oceani sp. nov., description and phylogenomic analysis of two novel actinomycetes isolated from the deep Southern Ocean.</title>
        <authorList>
            <person name="Parra J."/>
        </authorList>
    </citation>
    <scope>NUCLEOTIDE SEQUENCE [LARGE SCALE GENOMIC DNA]</scope>
    <source>
        <strain evidence="4 5">KRD-168</strain>
    </source>
</reference>
<feature type="transmembrane region" description="Helical" evidence="2">
    <location>
        <begin position="7"/>
        <end position="31"/>
    </location>
</feature>
<keyword evidence="2" id="KW-0472">Membrane</keyword>